<accession>A0AAD0P6U4</accession>
<organism evidence="1 2">
    <name type="scientific">Mycobacterium leprae</name>
    <dbReference type="NCBI Taxonomy" id="1769"/>
    <lineage>
        <taxon>Bacteria</taxon>
        <taxon>Bacillati</taxon>
        <taxon>Actinomycetota</taxon>
        <taxon>Actinomycetes</taxon>
        <taxon>Mycobacteriales</taxon>
        <taxon>Mycobacteriaceae</taxon>
        <taxon>Mycobacterium</taxon>
    </lineage>
</organism>
<proteinExistence type="predicted"/>
<protein>
    <recommendedName>
        <fullName evidence="3">Guanylate cyclase domain-containing protein</fullName>
    </recommendedName>
</protein>
<gene>
    <name evidence="1" type="ORF">DIJ64_06725</name>
</gene>
<dbReference type="EMBL" id="CP029543">
    <property type="protein sequence ID" value="AWV47872.1"/>
    <property type="molecule type" value="Genomic_DNA"/>
</dbReference>
<evidence type="ECO:0008006" key="3">
    <source>
        <dbReference type="Google" id="ProtNLM"/>
    </source>
</evidence>
<evidence type="ECO:0000313" key="1">
    <source>
        <dbReference type="EMBL" id="AWV47872.1"/>
    </source>
</evidence>
<name>A0AAD0P6U4_MYCLR</name>
<sequence length="63" mass="6871">MRLRDEGSYVGSIVNRTARLRNLAHGGQTLLLSATENLMVARLFSGAWLTHLGYSPDAWSAPA</sequence>
<evidence type="ECO:0000313" key="2">
    <source>
        <dbReference type="Proteomes" id="UP000249682"/>
    </source>
</evidence>
<dbReference type="InterPro" id="IPR029787">
    <property type="entry name" value="Nucleotide_cyclase"/>
</dbReference>
<dbReference type="AlphaFoldDB" id="A0AAD0P6U4"/>
<dbReference type="SUPFAM" id="SSF55073">
    <property type="entry name" value="Nucleotide cyclase"/>
    <property type="match status" value="1"/>
</dbReference>
<dbReference type="RefSeq" id="WP_049769742.1">
    <property type="nucleotide sequence ID" value="NZ_CP029543.1"/>
</dbReference>
<reference evidence="1 2" key="1">
    <citation type="submission" date="2018-05" db="EMBL/GenBank/DDBJ databases">
        <title>Evolution of small genomes with special reference to Mycobacterium leprae.</title>
        <authorList>
            <person name="Mohanty P.S."/>
            <person name="Bansal A.K."/>
            <person name="Gupta U.D."/>
            <person name="Naaz F."/>
            <person name="Dwivedi V.D."/>
            <person name="Singh H."/>
            <person name="Gupta G."/>
            <person name="Sharma S."/>
            <person name="Arora M."/>
        </authorList>
    </citation>
    <scope>NUCLEOTIDE SEQUENCE [LARGE SCALE GENOMIC DNA]</scope>
    <source>
        <strain evidence="1 2">MRHRU-235-G</strain>
    </source>
</reference>
<dbReference type="Proteomes" id="UP000249682">
    <property type="component" value="Chromosome"/>
</dbReference>